<dbReference type="RefSeq" id="WP_269949838.1">
    <property type="nucleotide sequence ID" value="NZ_CP104758.1"/>
</dbReference>
<name>A0AAJ5QLQ7_9GAMM</name>
<proteinExistence type="predicted"/>
<organism evidence="1 2">
    <name type="scientific">Pantoea piersonii</name>
    <dbReference type="NCBI Taxonomy" id="2364647"/>
    <lineage>
        <taxon>Bacteria</taxon>
        <taxon>Pseudomonadati</taxon>
        <taxon>Pseudomonadota</taxon>
        <taxon>Gammaproteobacteria</taxon>
        <taxon>Enterobacterales</taxon>
        <taxon>Erwiniaceae</taxon>
        <taxon>Pantoea</taxon>
    </lineage>
</organism>
<accession>A0AAJ5QLQ7</accession>
<protein>
    <submittedName>
        <fullName evidence="1">Uncharacterized protein</fullName>
    </submittedName>
</protein>
<dbReference type="KEGG" id="kpie:N5580_02505"/>
<dbReference type="Proteomes" id="UP001211544">
    <property type="component" value="Chromosome"/>
</dbReference>
<dbReference type="AlphaFoldDB" id="A0AAJ5QLQ7"/>
<evidence type="ECO:0000313" key="2">
    <source>
        <dbReference type="Proteomes" id="UP001211544"/>
    </source>
</evidence>
<gene>
    <name evidence="1" type="ORF">N5580_02505</name>
</gene>
<dbReference type="EMBL" id="CP104758">
    <property type="protein sequence ID" value="WBG91454.1"/>
    <property type="molecule type" value="Genomic_DNA"/>
</dbReference>
<sequence>MRNVQVFKKRYLLLLLLPVFIWIAFKITQFSPLEQTLLQKIPVTRQVSLYITEASAGATTDFSYRFYLYDASKDERAVMAALQHDNEPFMITSDRNAFQKVENGAIYLSTKGTLYRFTNAPACRVGDIIYTVPVYLTASPH</sequence>
<evidence type="ECO:0000313" key="1">
    <source>
        <dbReference type="EMBL" id="WBG91454.1"/>
    </source>
</evidence>
<reference evidence="1 2" key="1">
    <citation type="journal article" date="2022" name="J Glob Antimicrob Resist">
        <title>First complete genome of a multidrug resistant strain of the novel human pathogen Kalamiella piersonii (GABEKP28) identified in human saliva.</title>
        <authorList>
            <person name="McDonagh F."/>
            <person name="Singh N.K."/>
            <person name="Venkateswaran K."/>
            <person name="Lonappan A.M."/>
            <person name="Hallahan B."/>
            <person name="Tuohy A."/>
            <person name="Burke L."/>
            <person name="Kovarova A."/>
            <person name="Miliotis G."/>
        </authorList>
    </citation>
    <scope>NUCLEOTIDE SEQUENCE [LARGE SCALE GENOMIC DNA]</scope>
    <source>
        <strain evidence="1 2">GABEKP28</strain>
    </source>
</reference>
<keyword evidence="2" id="KW-1185">Reference proteome</keyword>